<dbReference type="InterPro" id="IPR036188">
    <property type="entry name" value="FAD/NAD-bd_sf"/>
</dbReference>
<protein>
    <submittedName>
        <fullName evidence="1">NAD(P)/FAD-dependent oxidoreductase</fullName>
    </submittedName>
</protein>
<dbReference type="Pfam" id="PF13450">
    <property type="entry name" value="NAD_binding_8"/>
    <property type="match status" value="1"/>
</dbReference>
<evidence type="ECO:0000313" key="1">
    <source>
        <dbReference type="EMBL" id="HHP67353.1"/>
    </source>
</evidence>
<dbReference type="AlphaFoldDB" id="A0A7J3XXQ3"/>
<dbReference type="PANTHER" id="PTHR42685:SF21">
    <property type="entry name" value="DEHYDROGENASE (FLAVOPROTEIN)-LIKE PROTEIN"/>
    <property type="match status" value="1"/>
</dbReference>
<dbReference type="InterPro" id="IPR050407">
    <property type="entry name" value="Geranylgeranyl_reductase"/>
</dbReference>
<dbReference type="Gene3D" id="3.50.50.60">
    <property type="entry name" value="FAD/NAD(P)-binding domain"/>
    <property type="match status" value="1"/>
</dbReference>
<accession>A0A7J3XXQ3</accession>
<dbReference type="PANTHER" id="PTHR42685">
    <property type="entry name" value="GERANYLGERANYL DIPHOSPHATE REDUCTASE"/>
    <property type="match status" value="1"/>
</dbReference>
<name>A0A7J3XXQ3_9CREN</name>
<sequence>MSRVGVIGGGPAGLLVASLTRDHEVVVFEEHPRVGLPRHCTSLVGRYTASFLSELLTSRVVGRGYKRFIFHTSLGDYTIEFGDEIAFYLRRPLLEEKLAEKAQSLGHVVLTGARAKPGGLTTVRVGEGTYAFDKIVVADGARSEFYTFFHGGRRGLLYGVQAFVGHDSGDDAIHVDLSPRKAFFSWFLPLDGDVGIAGYITGRHLADPRIMLRSLSKRMRVPFKKVFRFFGGVVVEPGFISRPHIGGRVFFIGDALGLIKPFTYGGLYYIVRLAPKLVEAIGGKPETYVKEVEKLASFNRAESILASTKTQRLLSPVFLKLVNSSGLFNYMDYDEHYKLAVKSIISPLLLYPSLVKSIAEGLGK</sequence>
<dbReference type="EMBL" id="DRYK01000019">
    <property type="protein sequence ID" value="HHP67353.1"/>
    <property type="molecule type" value="Genomic_DNA"/>
</dbReference>
<dbReference type="PRINTS" id="PR00420">
    <property type="entry name" value="RNGMNOXGNASE"/>
</dbReference>
<gene>
    <name evidence="1" type="ORF">ENM60_00940</name>
</gene>
<dbReference type="Gene3D" id="3.30.9.10">
    <property type="entry name" value="D-Amino Acid Oxidase, subunit A, domain 2"/>
    <property type="match status" value="1"/>
</dbReference>
<dbReference type="SUPFAM" id="SSF51905">
    <property type="entry name" value="FAD/NAD(P)-binding domain"/>
    <property type="match status" value="1"/>
</dbReference>
<reference evidence="1" key="1">
    <citation type="journal article" date="2020" name="mSystems">
        <title>Genome- and Community-Level Interaction Insights into Carbon Utilization and Element Cycling Functions of Hydrothermarchaeota in Hydrothermal Sediment.</title>
        <authorList>
            <person name="Zhou Z."/>
            <person name="Liu Y."/>
            <person name="Xu W."/>
            <person name="Pan J."/>
            <person name="Luo Z.H."/>
            <person name="Li M."/>
        </authorList>
    </citation>
    <scope>NUCLEOTIDE SEQUENCE [LARGE SCALE GENOMIC DNA]</scope>
    <source>
        <strain evidence="1">SpSt-110</strain>
    </source>
</reference>
<proteinExistence type="predicted"/>
<comment type="caution">
    <text evidence="1">The sequence shown here is derived from an EMBL/GenBank/DDBJ whole genome shotgun (WGS) entry which is preliminary data.</text>
</comment>
<organism evidence="1">
    <name type="scientific">Thermogladius calderae</name>
    <dbReference type="NCBI Taxonomy" id="1200300"/>
    <lineage>
        <taxon>Archaea</taxon>
        <taxon>Thermoproteota</taxon>
        <taxon>Thermoprotei</taxon>
        <taxon>Desulfurococcales</taxon>
        <taxon>Desulfurococcaceae</taxon>
        <taxon>Thermogladius</taxon>
    </lineage>
</organism>